<dbReference type="GO" id="GO:0008379">
    <property type="term" value="F:thioredoxin peroxidase activity"/>
    <property type="evidence" value="ECO:0007669"/>
    <property type="project" value="TreeGrafter"/>
</dbReference>
<feature type="chain" id="PRO_5008258509" description="thioredoxin-dependent peroxiredoxin" evidence="12">
    <location>
        <begin position="23"/>
        <end position="182"/>
    </location>
</feature>
<evidence type="ECO:0000256" key="7">
    <source>
        <dbReference type="ARBA" id="ARBA00023284"/>
    </source>
</evidence>
<feature type="domain" description="Thioredoxin" evidence="13">
    <location>
        <begin position="24"/>
        <end position="174"/>
    </location>
</feature>
<dbReference type="PROSITE" id="PS51352">
    <property type="entry name" value="THIOREDOXIN_2"/>
    <property type="match status" value="1"/>
</dbReference>
<evidence type="ECO:0000256" key="5">
    <source>
        <dbReference type="ARBA" id="ARBA00023002"/>
    </source>
</evidence>
<comment type="function">
    <text evidence="1">Thiol-specific peroxidase that catalyzes the reduction of hydrogen peroxide and organic hydroperoxides to water and alcohols, respectively. Plays a role in cell protection against oxidative stress by detoxifying peroxides and as sensor of hydrogen peroxide-mediated signaling events.</text>
</comment>
<evidence type="ECO:0000256" key="6">
    <source>
        <dbReference type="ARBA" id="ARBA00023157"/>
    </source>
</evidence>
<reference evidence="14 15" key="1">
    <citation type="submission" date="2016-06" db="EMBL/GenBank/DDBJ databases">
        <title>Complete genome sequences of Bordetella bronchialis and Bordetella flabilis.</title>
        <authorList>
            <person name="LiPuma J.J."/>
            <person name="Spilker T."/>
        </authorList>
    </citation>
    <scope>NUCLEOTIDE SEQUENCE [LARGE SCALE GENOMIC DNA]</scope>
    <source>
        <strain evidence="14 15">AU17976</strain>
    </source>
</reference>
<dbReference type="AlphaFoldDB" id="A0A193FZ61"/>
<dbReference type="InterPro" id="IPR036249">
    <property type="entry name" value="Thioredoxin-like_sf"/>
</dbReference>
<evidence type="ECO:0000256" key="9">
    <source>
        <dbReference type="ARBA" id="ARBA00038489"/>
    </source>
</evidence>
<dbReference type="InterPro" id="IPR050924">
    <property type="entry name" value="Peroxiredoxin_BCP/PrxQ"/>
</dbReference>
<dbReference type="CDD" id="cd03017">
    <property type="entry name" value="PRX_BCP"/>
    <property type="match status" value="1"/>
</dbReference>
<comment type="catalytic activity">
    <reaction evidence="11">
        <text>a hydroperoxide + [thioredoxin]-dithiol = an alcohol + [thioredoxin]-disulfide + H2O</text>
        <dbReference type="Rhea" id="RHEA:62620"/>
        <dbReference type="Rhea" id="RHEA-COMP:10698"/>
        <dbReference type="Rhea" id="RHEA-COMP:10700"/>
        <dbReference type="ChEBI" id="CHEBI:15377"/>
        <dbReference type="ChEBI" id="CHEBI:29950"/>
        <dbReference type="ChEBI" id="CHEBI:30879"/>
        <dbReference type="ChEBI" id="CHEBI:35924"/>
        <dbReference type="ChEBI" id="CHEBI:50058"/>
        <dbReference type="EC" id="1.11.1.24"/>
    </reaction>
</comment>
<keyword evidence="5" id="KW-0560">Oxidoreductase</keyword>
<comment type="similarity">
    <text evidence="9">Belongs to the peroxiredoxin family. BCP/PrxQ subfamily.</text>
</comment>
<keyword evidence="4" id="KW-0049">Antioxidant</keyword>
<name>A0A193FZ61_9BORD</name>
<dbReference type="GO" id="GO:0005737">
    <property type="term" value="C:cytoplasm"/>
    <property type="evidence" value="ECO:0007669"/>
    <property type="project" value="TreeGrafter"/>
</dbReference>
<accession>A0A193FZ61</accession>
<evidence type="ECO:0000256" key="8">
    <source>
        <dbReference type="ARBA" id="ARBA00032824"/>
    </source>
</evidence>
<gene>
    <name evidence="14" type="ORF">BAU08_14950</name>
</gene>
<dbReference type="Gene3D" id="3.40.30.10">
    <property type="entry name" value="Glutaredoxin"/>
    <property type="match status" value="1"/>
</dbReference>
<dbReference type="PANTHER" id="PTHR42801:SF4">
    <property type="entry name" value="AHPC_TSA FAMILY PROTEIN"/>
    <property type="match status" value="1"/>
</dbReference>
<dbReference type="RefSeq" id="WP_066670139.1">
    <property type="nucleotide sequence ID" value="NZ_CP016171.1"/>
</dbReference>
<keyword evidence="12" id="KW-0732">Signal</keyword>
<protein>
    <recommendedName>
        <fullName evidence="2">thioredoxin-dependent peroxiredoxin</fullName>
        <ecNumber evidence="2">1.11.1.24</ecNumber>
    </recommendedName>
    <alternativeName>
        <fullName evidence="8">Thioredoxin peroxidase</fullName>
    </alternativeName>
    <alternativeName>
        <fullName evidence="10">Thioredoxin-dependent peroxiredoxin Bcp</fullName>
    </alternativeName>
</protein>
<dbReference type="GO" id="GO:0034599">
    <property type="term" value="P:cellular response to oxidative stress"/>
    <property type="evidence" value="ECO:0007669"/>
    <property type="project" value="TreeGrafter"/>
</dbReference>
<organism evidence="14 15">
    <name type="scientific">Bordetella bronchialis</name>
    <dbReference type="NCBI Taxonomy" id="463025"/>
    <lineage>
        <taxon>Bacteria</taxon>
        <taxon>Pseudomonadati</taxon>
        <taxon>Pseudomonadota</taxon>
        <taxon>Betaproteobacteria</taxon>
        <taxon>Burkholderiales</taxon>
        <taxon>Alcaligenaceae</taxon>
        <taxon>Bordetella</taxon>
    </lineage>
</organism>
<evidence type="ECO:0000256" key="1">
    <source>
        <dbReference type="ARBA" id="ARBA00003330"/>
    </source>
</evidence>
<dbReference type="GO" id="GO:0045454">
    <property type="term" value="P:cell redox homeostasis"/>
    <property type="evidence" value="ECO:0007669"/>
    <property type="project" value="TreeGrafter"/>
</dbReference>
<dbReference type="STRING" id="463025.BAU08_14950"/>
<evidence type="ECO:0000256" key="3">
    <source>
        <dbReference type="ARBA" id="ARBA00022559"/>
    </source>
</evidence>
<evidence type="ECO:0000256" key="10">
    <source>
        <dbReference type="ARBA" id="ARBA00042639"/>
    </source>
</evidence>
<evidence type="ECO:0000256" key="4">
    <source>
        <dbReference type="ARBA" id="ARBA00022862"/>
    </source>
</evidence>
<evidence type="ECO:0000256" key="12">
    <source>
        <dbReference type="SAM" id="SignalP"/>
    </source>
</evidence>
<dbReference type="SUPFAM" id="SSF52833">
    <property type="entry name" value="Thioredoxin-like"/>
    <property type="match status" value="1"/>
</dbReference>
<evidence type="ECO:0000256" key="11">
    <source>
        <dbReference type="ARBA" id="ARBA00049091"/>
    </source>
</evidence>
<feature type="signal peptide" evidence="12">
    <location>
        <begin position="1"/>
        <end position="22"/>
    </location>
</feature>
<keyword evidence="3" id="KW-0575">Peroxidase</keyword>
<dbReference type="Proteomes" id="UP000092213">
    <property type="component" value="Chromosome"/>
</dbReference>
<proteinExistence type="inferred from homology"/>
<dbReference type="InterPro" id="IPR013766">
    <property type="entry name" value="Thioredoxin_domain"/>
</dbReference>
<sequence>MKKSAAALSLIAALCAAPAAHSALPIGAPAPDFSTSAAMGGEVFRFSMADALRAGPVVLYFYPAAFTAGCTVEAHNFAEATDQYRELGARVIGVSSDGIDVLQRFSVSACQSKFAVAADADQRIMKAYDAVHDRNPERAQRISYVIVPPGRVIYSYTDSNPDHHVANTLDALRQWRQQKAQQ</sequence>
<dbReference type="Pfam" id="PF00578">
    <property type="entry name" value="AhpC-TSA"/>
    <property type="match status" value="1"/>
</dbReference>
<dbReference type="EC" id="1.11.1.24" evidence="2"/>
<evidence type="ECO:0000259" key="13">
    <source>
        <dbReference type="PROSITE" id="PS51352"/>
    </source>
</evidence>
<keyword evidence="6" id="KW-1015">Disulfide bond</keyword>
<dbReference type="PANTHER" id="PTHR42801">
    <property type="entry name" value="THIOREDOXIN-DEPENDENT PEROXIDE REDUCTASE"/>
    <property type="match status" value="1"/>
</dbReference>
<dbReference type="InterPro" id="IPR000866">
    <property type="entry name" value="AhpC/TSA"/>
</dbReference>
<keyword evidence="7" id="KW-0676">Redox-active center</keyword>
<evidence type="ECO:0000313" key="15">
    <source>
        <dbReference type="Proteomes" id="UP000092213"/>
    </source>
</evidence>
<evidence type="ECO:0000313" key="14">
    <source>
        <dbReference type="EMBL" id="ANN72476.1"/>
    </source>
</evidence>
<dbReference type="EMBL" id="CP016171">
    <property type="protein sequence ID" value="ANN72476.1"/>
    <property type="molecule type" value="Genomic_DNA"/>
</dbReference>
<evidence type="ECO:0000256" key="2">
    <source>
        <dbReference type="ARBA" id="ARBA00013017"/>
    </source>
</evidence>